<dbReference type="NCBIfam" id="NF006886">
    <property type="entry name" value="PRK09376.1"/>
    <property type="match status" value="1"/>
</dbReference>
<dbReference type="SUPFAM" id="SSF50249">
    <property type="entry name" value="Nucleic acid-binding proteins"/>
    <property type="match status" value="1"/>
</dbReference>
<dbReference type="InterPro" id="IPR011112">
    <property type="entry name" value="Rho-like_N"/>
</dbReference>
<evidence type="ECO:0000256" key="9">
    <source>
        <dbReference type="HAMAP-Rule" id="MF_01884"/>
    </source>
</evidence>
<dbReference type="InterPro" id="IPR011129">
    <property type="entry name" value="CSD"/>
</dbReference>
<dbReference type="InterPro" id="IPR036269">
    <property type="entry name" value="Rho_N_sf"/>
</dbReference>
<dbReference type="Gene3D" id="3.40.50.300">
    <property type="entry name" value="P-loop containing nucleotide triphosphate hydrolases"/>
    <property type="match status" value="1"/>
</dbReference>
<comment type="subunit">
    <text evidence="9">Homohexamer. The homohexamer assembles into an open ring structure.</text>
</comment>
<feature type="compositionally biased region" description="Basic and acidic residues" evidence="12">
    <location>
        <begin position="65"/>
        <end position="74"/>
    </location>
</feature>
<dbReference type="InterPro" id="IPR012340">
    <property type="entry name" value="NA-bd_OB-fold"/>
</dbReference>
<dbReference type="InterPro" id="IPR027417">
    <property type="entry name" value="P-loop_NTPase"/>
</dbReference>
<dbReference type="SUPFAM" id="SSF68912">
    <property type="entry name" value="Rho N-terminal domain-like"/>
    <property type="match status" value="1"/>
</dbReference>
<dbReference type="PANTHER" id="PTHR46425:SF1">
    <property type="entry name" value="TRANSCRIPTION TERMINATION FACTOR RHO"/>
    <property type="match status" value="1"/>
</dbReference>
<evidence type="ECO:0000259" key="13">
    <source>
        <dbReference type="PROSITE" id="PS51856"/>
    </source>
</evidence>
<dbReference type="Gene3D" id="1.10.720.10">
    <property type="match status" value="1"/>
</dbReference>
<dbReference type="EMBL" id="JBHUON010000006">
    <property type="protein sequence ID" value="MFD2864472.1"/>
    <property type="molecule type" value="Genomic_DNA"/>
</dbReference>
<evidence type="ECO:0000313" key="15">
    <source>
        <dbReference type="Proteomes" id="UP001597601"/>
    </source>
</evidence>
<evidence type="ECO:0000256" key="10">
    <source>
        <dbReference type="NCBIfam" id="TIGR00767"/>
    </source>
</evidence>
<keyword evidence="5 9" id="KW-0067">ATP-binding</keyword>
<feature type="binding site" evidence="9">
    <location>
        <position position="334"/>
    </location>
    <ligand>
        <name>ATP</name>
        <dbReference type="ChEBI" id="CHEBI:30616"/>
    </ligand>
</feature>
<evidence type="ECO:0000256" key="3">
    <source>
        <dbReference type="ARBA" id="ARBA00022801"/>
    </source>
</evidence>
<keyword evidence="8 9" id="KW-0804">Transcription</keyword>
<comment type="similarity">
    <text evidence="9 11">Belongs to the Rho family.</text>
</comment>
<dbReference type="Pfam" id="PF00006">
    <property type="entry name" value="ATP-synt_ab"/>
    <property type="match status" value="1"/>
</dbReference>
<comment type="function">
    <text evidence="9">Facilitates transcription termination by a mechanism that involves Rho binding to the nascent RNA, activation of Rho's RNA-dependent ATPase activity, and release of the mRNA from the DNA template.</text>
</comment>
<evidence type="ECO:0000256" key="5">
    <source>
        <dbReference type="ARBA" id="ARBA00022840"/>
    </source>
</evidence>
<dbReference type="SMART" id="SM00382">
    <property type="entry name" value="AAA"/>
    <property type="match status" value="1"/>
</dbReference>
<keyword evidence="4 9" id="KW-0347">Helicase</keyword>
<sequence>MSDTTELNDKLVSELREIAKSLGIPEADSLRKPDLITNIQQMQQLIDAARTQQQVVEDNYAPVDGPKDEAAEKKPRARLRTAKGASSTKPRVEVHLDDTNLFDAQDDEPQNENEPEENQQVEAVAETPQQEGEIAAGSTAEPVADNRPQKFERRVQQQKAPQEPAINLDFDNVIVNEGVLEIMPDGYGFLRSSDYNYLTSPDDIYVSQSQIKLFGLKTGDTVRGSIRPPKEGEKYFPLVRVEAINGRVPAEVRDRVPFDHLTPLFPSEKLHLFTDPSNYSTRIMDLFSPIGKGQRGLIVAQPKTGKTMLLKDVANAIAKNHPEVYLIILLIDERPEEVTDMARSVRAEVVSSTFDEPAERHVKIANIVLEKAKRMVECGHDVVILLDSITRLARAYNTVAPASGKILSGGVDANALHKPKRFFGAARNIEDGGSLTIIATALTETGSKMDEVIFEEFKGTGNMELQLDRKLSNKRVFPAIDITASSTRRDDLLMDKETLQRIWILRNHLADMNSIEAMEFLQSQVRGTKTNEEFLISMNS</sequence>
<keyword evidence="2 9" id="KW-0547">Nucleotide-binding</keyword>
<dbReference type="CDD" id="cd01128">
    <property type="entry name" value="rho_factor_C"/>
    <property type="match status" value="1"/>
</dbReference>
<dbReference type="InterPro" id="IPR011113">
    <property type="entry name" value="Rho_RNA-bd"/>
</dbReference>
<dbReference type="NCBIfam" id="TIGR00767">
    <property type="entry name" value="rho"/>
    <property type="match status" value="1"/>
</dbReference>
<feature type="region of interest" description="Disordered" evidence="12">
    <location>
        <begin position="56"/>
        <end position="149"/>
    </location>
</feature>
<comment type="caution">
    <text evidence="14">The sequence shown here is derived from an EMBL/GenBank/DDBJ whole genome shotgun (WGS) entry which is preliminary data.</text>
</comment>
<dbReference type="PROSITE" id="PS51856">
    <property type="entry name" value="RHO_RNA_BD"/>
    <property type="match status" value="1"/>
</dbReference>
<comment type="caution">
    <text evidence="9">Lacks conserved residue(s) required for the propagation of feature annotation.</text>
</comment>
<dbReference type="SMART" id="SM00357">
    <property type="entry name" value="CSP"/>
    <property type="match status" value="1"/>
</dbReference>
<protein>
    <recommendedName>
        <fullName evidence="9 10">Transcription termination factor Rho</fullName>
        <ecNumber evidence="9 10">3.6.4.-</ecNumber>
    </recommendedName>
    <alternativeName>
        <fullName evidence="9">ATP-dependent helicase Rho</fullName>
    </alternativeName>
</protein>
<dbReference type="Pfam" id="PF07498">
    <property type="entry name" value="Rho_N"/>
    <property type="match status" value="1"/>
</dbReference>
<dbReference type="SMART" id="SM00959">
    <property type="entry name" value="Rho_N"/>
    <property type="match status" value="1"/>
</dbReference>
<dbReference type="InterPro" id="IPR004665">
    <property type="entry name" value="Term_rho"/>
</dbReference>
<evidence type="ECO:0000256" key="11">
    <source>
        <dbReference type="PROSITE-ProRule" id="PRU01203"/>
    </source>
</evidence>
<dbReference type="InterPro" id="IPR000194">
    <property type="entry name" value="ATPase_F1/V1/A1_a/bsu_nucl-bd"/>
</dbReference>
<dbReference type="Gene3D" id="2.40.50.140">
    <property type="entry name" value="Nucleic acid-binding proteins"/>
    <property type="match status" value="1"/>
</dbReference>
<dbReference type="SUPFAM" id="SSF52540">
    <property type="entry name" value="P-loop containing nucleoside triphosphate hydrolases"/>
    <property type="match status" value="1"/>
</dbReference>
<name>A0ABW5XMQ3_9SPHI</name>
<dbReference type="InterPro" id="IPR003593">
    <property type="entry name" value="AAA+_ATPase"/>
</dbReference>
<dbReference type="Proteomes" id="UP001597601">
    <property type="component" value="Unassembled WGS sequence"/>
</dbReference>
<keyword evidence="1 9" id="KW-0806">Transcription termination</keyword>
<evidence type="ECO:0000256" key="1">
    <source>
        <dbReference type="ARBA" id="ARBA00022472"/>
    </source>
</evidence>
<keyword evidence="7 9" id="KW-0805">Transcription regulation</keyword>
<evidence type="ECO:0000256" key="12">
    <source>
        <dbReference type="SAM" id="MobiDB-lite"/>
    </source>
</evidence>
<keyword evidence="15" id="KW-1185">Reference proteome</keyword>
<dbReference type="Pfam" id="PF07497">
    <property type="entry name" value="Rho_RNA_bind"/>
    <property type="match status" value="1"/>
</dbReference>
<dbReference type="EC" id="3.6.4.-" evidence="9 10"/>
<dbReference type="HAMAP" id="MF_01884">
    <property type="entry name" value="Rho"/>
    <property type="match status" value="1"/>
</dbReference>
<evidence type="ECO:0000256" key="4">
    <source>
        <dbReference type="ARBA" id="ARBA00022806"/>
    </source>
</evidence>
<feature type="binding site" evidence="9">
    <location>
        <begin position="303"/>
        <end position="308"/>
    </location>
    <ligand>
        <name>ATP</name>
        <dbReference type="ChEBI" id="CHEBI:30616"/>
    </ligand>
</feature>
<feature type="domain" description="Rho RNA-BD" evidence="13">
    <location>
        <begin position="173"/>
        <end position="248"/>
    </location>
</feature>
<proteinExistence type="inferred from homology"/>
<accession>A0ABW5XMQ3</accession>
<evidence type="ECO:0000256" key="8">
    <source>
        <dbReference type="ARBA" id="ARBA00023163"/>
    </source>
</evidence>
<evidence type="ECO:0000256" key="6">
    <source>
        <dbReference type="ARBA" id="ARBA00022884"/>
    </source>
</evidence>
<keyword evidence="3 9" id="KW-0378">Hydrolase</keyword>
<evidence type="ECO:0000313" key="14">
    <source>
        <dbReference type="EMBL" id="MFD2864472.1"/>
    </source>
</evidence>
<evidence type="ECO:0000256" key="7">
    <source>
        <dbReference type="ARBA" id="ARBA00023015"/>
    </source>
</evidence>
<evidence type="ECO:0000256" key="2">
    <source>
        <dbReference type="ARBA" id="ARBA00022741"/>
    </source>
</evidence>
<feature type="compositionally biased region" description="Acidic residues" evidence="12">
    <location>
        <begin position="104"/>
        <end position="119"/>
    </location>
</feature>
<gene>
    <name evidence="9 14" type="primary">rho</name>
    <name evidence="14" type="ORF">ACFSYC_07195</name>
</gene>
<dbReference type="CDD" id="cd04459">
    <property type="entry name" value="Rho_CSD"/>
    <property type="match status" value="1"/>
</dbReference>
<organism evidence="14 15">
    <name type="scientific">Mucilaginibacter antarcticus</name>
    <dbReference type="NCBI Taxonomy" id="1855725"/>
    <lineage>
        <taxon>Bacteria</taxon>
        <taxon>Pseudomonadati</taxon>
        <taxon>Bacteroidota</taxon>
        <taxon>Sphingobacteriia</taxon>
        <taxon>Sphingobacteriales</taxon>
        <taxon>Sphingobacteriaceae</taxon>
        <taxon>Mucilaginibacter</taxon>
    </lineage>
</organism>
<keyword evidence="6 9" id="KW-0694">RNA-binding</keyword>
<reference evidence="15" key="1">
    <citation type="journal article" date="2019" name="Int. J. Syst. Evol. Microbiol.">
        <title>The Global Catalogue of Microorganisms (GCM) 10K type strain sequencing project: providing services to taxonomists for standard genome sequencing and annotation.</title>
        <authorList>
            <consortium name="The Broad Institute Genomics Platform"/>
            <consortium name="The Broad Institute Genome Sequencing Center for Infectious Disease"/>
            <person name="Wu L."/>
            <person name="Ma J."/>
        </authorList>
    </citation>
    <scope>NUCLEOTIDE SEQUENCE [LARGE SCALE GENOMIC DNA]</scope>
    <source>
        <strain evidence="15">KCTC 52232</strain>
    </source>
</reference>
<dbReference type="InterPro" id="IPR041703">
    <property type="entry name" value="Rho_factor_ATP-bd"/>
</dbReference>
<dbReference type="PANTHER" id="PTHR46425">
    <property type="entry name" value="TRANSCRIPTION TERMINATION FACTOR RHO"/>
    <property type="match status" value="1"/>
</dbReference>
<dbReference type="RefSeq" id="WP_377125029.1">
    <property type="nucleotide sequence ID" value="NZ_JBHUHN010000001.1"/>
</dbReference>
<dbReference type="GO" id="GO:0016787">
    <property type="term" value="F:hydrolase activity"/>
    <property type="evidence" value="ECO:0007669"/>
    <property type="project" value="UniProtKB-KW"/>
</dbReference>
<feature type="binding site" evidence="9">
    <location>
        <begin position="291"/>
        <end position="296"/>
    </location>
    <ligand>
        <name>ATP</name>
        <dbReference type="ChEBI" id="CHEBI:30616"/>
    </ligand>
</feature>